<evidence type="ECO:0000313" key="1">
    <source>
        <dbReference type="EMBL" id="RJP25693.1"/>
    </source>
</evidence>
<proteinExistence type="predicted"/>
<organism evidence="1 2">
    <name type="scientific">Abyssobacteria bacterium (strain SURF_5)</name>
    <dbReference type="NCBI Taxonomy" id="2093360"/>
    <lineage>
        <taxon>Bacteria</taxon>
        <taxon>Pseudomonadati</taxon>
        <taxon>Candidatus Hydrogenedentota</taxon>
        <taxon>Candidatus Abyssobacteria</taxon>
    </lineage>
</organism>
<dbReference type="InterPro" id="IPR001539">
    <property type="entry name" value="Peptidase_U32"/>
</dbReference>
<dbReference type="EMBL" id="QZKU01000019">
    <property type="protein sequence ID" value="RJP25693.1"/>
    <property type="molecule type" value="Genomic_DNA"/>
</dbReference>
<dbReference type="Proteomes" id="UP000265882">
    <property type="component" value="Unassembled WGS sequence"/>
</dbReference>
<dbReference type="Pfam" id="PF01136">
    <property type="entry name" value="Peptidase_U32"/>
    <property type="match status" value="2"/>
</dbReference>
<sequence>MLLMNRRMTKPELLAPAGTLQTLKEVTSAGADAVYCGGKNFNMRLHRSDFNLSAEELAEAVKWCHERDKRIYVTVNSLLGDEELSRLSRYLEFLESIGVDAIILQDLGVLHLSRELGLKLEKHASTMMNVHSSAMATSLGELGITRIITSRDITLAQVQSMWRETGLEFEYFIHGDMCTSQSGQCFTSGILFGESSNRGRCLKPCRWPYDLVDAQNGDSVKNGRPGPYLLARNDMCMFQNIPEMVNAGICSFKIEGRMRPSEFLKPIVQAYREEIDRYWEAPCSYRKNGDAYSDLQNNRVRDFSSCYAFGNPGSSSIGFSGKREPRLFSHAPGIRFQNAKGMADLAASASRNSDQQHACNPVPRLAVRAGSPEAAYGALEAGADLVYVAGEVFFEEGTRWTGGSIAEFASFARASGRNAGIATPRISTERELWELERLFQGLPIDLIDSVLATNLGALRLANTYFPGQVVADFNFSILNIGSIKLMRSLNVQRFTPAAEASLEEALSLSRQRILPEELVVHGPVLGAVLEHCLAAANIDYVPPNGNCPMPCRSRQQYALKDEQGQIYPLMIDQYCRNHLLLPFDICLLPLLRSVLKAGVHVLRIEGQYYEAGHLKSIVELYRREVDRIAGSNDCPSLRENDYEKLIRISPRPFSMGAYMHGVLGSLGHLMKEEISCTEIR</sequence>
<name>A0A3A4NYX4_ABYX5</name>
<dbReference type="InterPro" id="IPR051454">
    <property type="entry name" value="RNA/ubiquinone_mod_enzymes"/>
</dbReference>
<dbReference type="AlphaFoldDB" id="A0A3A4NYX4"/>
<protein>
    <submittedName>
        <fullName evidence="1">U32 family peptidase</fullName>
    </submittedName>
</protein>
<dbReference type="PANTHER" id="PTHR30217">
    <property type="entry name" value="PEPTIDASE U32 FAMILY"/>
    <property type="match status" value="1"/>
</dbReference>
<evidence type="ECO:0000313" key="2">
    <source>
        <dbReference type="Proteomes" id="UP000265882"/>
    </source>
</evidence>
<accession>A0A3A4NYX4</accession>
<reference evidence="1 2" key="1">
    <citation type="journal article" date="2017" name="ISME J.">
        <title>Energy and carbon metabolisms in a deep terrestrial subsurface fluid microbial community.</title>
        <authorList>
            <person name="Momper L."/>
            <person name="Jungbluth S.P."/>
            <person name="Lee M.D."/>
            <person name="Amend J.P."/>
        </authorList>
    </citation>
    <scope>NUCLEOTIDE SEQUENCE [LARGE SCALE GENOMIC DNA]</scope>
    <source>
        <strain evidence="1">SURF_5</strain>
    </source>
</reference>
<comment type="caution">
    <text evidence="1">The sequence shown here is derived from an EMBL/GenBank/DDBJ whole genome shotgun (WGS) entry which is preliminary data.</text>
</comment>
<gene>
    <name evidence="1" type="ORF">C4520_02125</name>
</gene>